<keyword evidence="4" id="KW-0732">Signal</keyword>
<protein>
    <submittedName>
        <fullName evidence="6">Putative spermidine/putrescine transport system substrate-binding protein</fullName>
    </submittedName>
</protein>
<evidence type="ECO:0000256" key="1">
    <source>
        <dbReference type="ARBA" id="ARBA00004418"/>
    </source>
</evidence>
<dbReference type="SUPFAM" id="SSF53850">
    <property type="entry name" value="Periplasmic binding protein-like II"/>
    <property type="match status" value="1"/>
</dbReference>
<sequence length="359" mass="39573">MSVTTTITRRRLLQAAGAAATGVALPAVWSERARAAEQITVADVGGAPGQALRTAFYDPFEKATGIRVENVAHESDPVTQFKLVVDTGSNIWDVCMVTPDDVARLTQQKNYLESLEISKGPDDDLIPGALMPNWFGFSAYGIVMAYRTDVYKKEAPKGWADFWNTAKFPGRRGLYRNPKGVLESALLADGVAPKDLYPLDVDRAFTMLDKIRSDVAVWWTAGAQNTQILQSGEVDMADTWSARAFAAIDSGAPVDIVWKGLYSIDGWSIPLGTPKLKQARDFVRFCMQPEWQAAYSGLVANGPSNLKAYKFIAPERAKILPTFPDNIAGLTVRDYAYWGKNYAAISDRFQEWLLMGGKR</sequence>
<dbReference type="PANTHER" id="PTHR30006:SF3">
    <property type="entry name" value="THIAMINE-BINDING PERIPLASMIC PROTEIN"/>
    <property type="match status" value="1"/>
</dbReference>
<evidence type="ECO:0000313" key="7">
    <source>
        <dbReference type="Proteomes" id="UP000243904"/>
    </source>
</evidence>
<organism evidence="6 7">
    <name type="scientific">Bradyrhizobium canariense</name>
    <dbReference type="NCBI Taxonomy" id="255045"/>
    <lineage>
        <taxon>Bacteria</taxon>
        <taxon>Pseudomonadati</taxon>
        <taxon>Pseudomonadota</taxon>
        <taxon>Alphaproteobacteria</taxon>
        <taxon>Hyphomicrobiales</taxon>
        <taxon>Nitrobacteraceae</taxon>
        <taxon>Bradyrhizobium</taxon>
    </lineage>
</organism>
<dbReference type="AlphaFoldDB" id="A0A1H1XLC7"/>
<evidence type="ECO:0000256" key="5">
    <source>
        <dbReference type="ARBA" id="ARBA00022764"/>
    </source>
</evidence>
<gene>
    <name evidence="6" type="ORF">SAMN05444158_4386</name>
</gene>
<dbReference type="GO" id="GO:0030288">
    <property type="term" value="C:outer membrane-bounded periplasmic space"/>
    <property type="evidence" value="ECO:0007669"/>
    <property type="project" value="TreeGrafter"/>
</dbReference>
<evidence type="ECO:0000256" key="4">
    <source>
        <dbReference type="ARBA" id="ARBA00022729"/>
    </source>
</evidence>
<dbReference type="EMBL" id="LT629750">
    <property type="protein sequence ID" value="SDT10125.1"/>
    <property type="molecule type" value="Genomic_DNA"/>
</dbReference>
<dbReference type="PROSITE" id="PS51318">
    <property type="entry name" value="TAT"/>
    <property type="match status" value="1"/>
</dbReference>
<evidence type="ECO:0000256" key="2">
    <source>
        <dbReference type="ARBA" id="ARBA00008520"/>
    </source>
</evidence>
<dbReference type="Proteomes" id="UP000243904">
    <property type="component" value="Chromosome I"/>
</dbReference>
<dbReference type="Pfam" id="PF13416">
    <property type="entry name" value="SBP_bac_8"/>
    <property type="match status" value="1"/>
</dbReference>
<comment type="similarity">
    <text evidence="2">Belongs to the bacterial solute-binding protein 1 family.</text>
</comment>
<dbReference type="Gene3D" id="3.40.190.10">
    <property type="entry name" value="Periplasmic binding protein-like II"/>
    <property type="match status" value="2"/>
</dbReference>
<dbReference type="GO" id="GO:0015888">
    <property type="term" value="P:thiamine transport"/>
    <property type="evidence" value="ECO:0007669"/>
    <property type="project" value="TreeGrafter"/>
</dbReference>
<dbReference type="GO" id="GO:0030976">
    <property type="term" value="F:thiamine pyrophosphate binding"/>
    <property type="evidence" value="ECO:0007669"/>
    <property type="project" value="TreeGrafter"/>
</dbReference>
<keyword evidence="7" id="KW-1185">Reference proteome</keyword>
<name>A0A1H1XLC7_9BRAD</name>
<dbReference type="PANTHER" id="PTHR30006">
    <property type="entry name" value="THIAMINE-BINDING PERIPLASMIC PROTEIN-RELATED"/>
    <property type="match status" value="1"/>
</dbReference>
<dbReference type="InterPro" id="IPR006059">
    <property type="entry name" value="SBP"/>
</dbReference>
<reference evidence="7" key="1">
    <citation type="submission" date="2016-10" db="EMBL/GenBank/DDBJ databases">
        <authorList>
            <person name="Varghese N."/>
            <person name="Submissions S."/>
        </authorList>
    </citation>
    <scope>NUCLEOTIDE SEQUENCE [LARGE SCALE GENOMIC DNA]</scope>
    <source>
        <strain evidence="7">GAS369</strain>
    </source>
</reference>
<dbReference type="GO" id="GO:0030975">
    <property type="term" value="F:thiamine binding"/>
    <property type="evidence" value="ECO:0007669"/>
    <property type="project" value="TreeGrafter"/>
</dbReference>
<dbReference type="CDD" id="cd13589">
    <property type="entry name" value="PBP2_polyamine_RpCGA009"/>
    <property type="match status" value="1"/>
</dbReference>
<evidence type="ECO:0000256" key="3">
    <source>
        <dbReference type="ARBA" id="ARBA00022448"/>
    </source>
</evidence>
<keyword evidence="3" id="KW-0813">Transport</keyword>
<dbReference type="RefSeq" id="WP_146688780.1">
    <property type="nucleotide sequence ID" value="NZ_LT629750.1"/>
</dbReference>
<keyword evidence="5" id="KW-0574">Periplasm</keyword>
<comment type="subcellular location">
    <subcellularLocation>
        <location evidence="1">Periplasm</location>
    </subcellularLocation>
</comment>
<proteinExistence type="inferred from homology"/>
<accession>A0A1H1XLC7</accession>
<dbReference type="InterPro" id="IPR006311">
    <property type="entry name" value="TAT_signal"/>
</dbReference>
<evidence type="ECO:0000313" key="6">
    <source>
        <dbReference type="EMBL" id="SDT10125.1"/>
    </source>
</evidence>